<comment type="caution">
    <text evidence="1">The sequence shown here is derived from an EMBL/GenBank/DDBJ whole genome shotgun (WGS) entry which is preliminary data.</text>
</comment>
<name>A0AA36JER3_9DINO</name>
<evidence type="ECO:0000313" key="1">
    <source>
        <dbReference type="EMBL" id="CAJ1403648.1"/>
    </source>
</evidence>
<proteinExistence type="predicted"/>
<accession>A0AA36JER3</accession>
<organism evidence="1 2">
    <name type="scientific">Effrenium voratum</name>
    <dbReference type="NCBI Taxonomy" id="2562239"/>
    <lineage>
        <taxon>Eukaryota</taxon>
        <taxon>Sar</taxon>
        <taxon>Alveolata</taxon>
        <taxon>Dinophyceae</taxon>
        <taxon>Suessiales</taxon>
        <taxon>Symbiodiniaceae</taxon>
        <taxon>Effrenium</taxon>
    </lineage>
</organism>
<dbReference type="Proteomes" id="UP001178507">
    <property type="component" value="Unassembled WGS sequence"/>
</dbReference>
<reference evidence="1" key="1">
    <citation type="submission" date="2023-08" db="EMBL/GenBank/DDBJ databases">
        <authorList>
            <person name="Chen Y."/>
            <person name="Shah S."/>
            <person name="Dougan E. K."/>
            <person name="Thang M."/>
            <person name="Chan C."/>
        </authorList>
    </citation>
    <scope>NUCLEOTIDE SEQUENCE</scope>
</reference>
<protein>
    <submittedName>
        <fullName evidence="1">Uncharacterized protein</fullName>
    </submittedName>
</protein>
<gene>
    <name evidence="1" type="ORF">EVOR1521_LOCUS26272</name>
</gene>
<dbReference type="EMBL" id="CAUJNA010003504">
    <property type="protein sequence ID" value="CAJ1403648.1"/>
    <property type="molecule type" value="Genomic_DNA"/>
</dbReference>
<dbReference type="AlphaFoldDB" id="A0AA36JER3"/>
<sequence length="374" mass="42355">MSHESPSADQVEYCYVTKEIGVPVCVLTEKDCDTRWQGFPQWLPFNGRRIEFQVPQISTDAGSNIMLQVPVPDGKLEVPLPERCAEGDTLCLFQRTDDSWKIVRRRDEFSFVVPDCSPGDSLTLTLAEQVSLSFAVPEGVSEHDVVTLRRQPDGEWAFDRCAALPLFTPTPFQPEWTTAQYQHILDALKDKGYIDRLPRNLNVSVPFCGHFHEYVALGNFLSENFPSDVSVFGMELYDDYLVDWAKAQRWLKKVRGIRCCIEAGDLAQDPLPSADLAIGIHPEVTKGGPWFRIIGSLLRCCKLCVFATFYKEEKETLVNMINMYQANGSVEVFENPFYETRELPSHPAMRFVVVVEQPAGGKELLRSFFSFCSA</sequence>
<keyword evidence="2" id="KW-1185">Reference proteome</keyword>
<evidence type="ECO:0000313" key="2">
    <source>
        <dbReference type="Proteomes" id="UP001178507"/>
    </source>
</evidence>